<feature type="transmembrane region" description="Helical" evidence="8">
    <location>
        <begin position="407"/>
        <end position="427"/>
    </location>
</feature>
<comment type="similarity">
    <text evidence="2 7">Belongs to the major facilitator superfamily. Sugar transporter (TC 2.A.1.1) family.</text>
</comment>
<evidence type="ECO:0000256" key="1">
    <source>
        <dbReference type="ARBA" id="ARBA00004141"/>
    </source>
</evidence>
<dbReference type="InterPro" id="IPR036259">
    <property type="entry name" value="MFS_trans_sf"/>
</dbReference>
<protein>
    <recommendedName>
        <fullName evidence="9">Major facilitator superfamily (MFS) profile domain-containing protein</fullName>
    </recommendedName>
</protein>
<gene>
    <name evidence="10" type="ORF">AYL99_10627</name>
</gene>
<dbReference type="GeneID" id="30014795"/>
<feature type="transmembrane region" description="Helical" evidence="8">
    <location>
        <begin position="59"/>
        <end position="80"/>
    </location>
</feature>
<organism evidence="10 11">
    <name type="scientific">Fonsecaea erecta</name>
    <dbReference type="NCBI Taxonomy" id="1367422"/>
    <lineage>
        <taxon>Eukaryota</taxon>
        <taxon>Fungi</taxon>
        <taxon>Dikarya</taxon>
        <taxon>Ascomycota</taxon>
        <taxon>Pezizomycotina</taxon>
        <taxon>Eurotiomycetes</taxon>
        <taxon>Chaetothyriomycetidae</taxon>
        <taxon>Chaetothyriales</taxon>
        <taxon>Herpotrichiellaceae</taxon>
        <taxon>Fonsecaea</taxon>
    </lineage>
</organism>
<dbReference type="Proteomes" id="UP000078343">
    <property type="component" value="Unassembled WGS sequence"/>
</dbReference>
<dbReference type="PANTHER" id="PTHR48022">
    <property type="entry name" value="PLASTIDIC GLUCOSE TRANSPORTER 4"/>
    <property type="match status" value="1"/>
</dbReference>
<dbReference type="PANTHER" id="PTHR48022:SF77">
    <property type="entry name" value="MAJOR FACILITATOR SUPERFAMILY (MFS) PROFILE DOMAIN-CONTAINING PROTEIN"/>
    <property type="match status" value="1"/>
</dbReference>
<dbReference type="OrthoDB" id="6612291at2759"/>
<sequence length="514" mass="57215">MSVLKNFNRSLTGAVLLISLSTFNYGFDNQGFATAQAMDSFTRQFGDKNHKTGKYELNNVWLSLFSSLIYIGFSAGIILGSSLNAWVGRRRTMFILSTYEIITATIIVTSQTREQILAGRVLNCKSTFNDVYIGMELAVVPVFQSEIVPTPVRGLAVSTYQFSLIFGGLVMNCICLGTSSISDNRAWRIPLGLFYIIPSIIMASIFTIPESPRWLLIKGREEEALQSLTRLRKGAFSQQEIEREFEAIRLGLIAEPEQGSFTELFQGVNRKRTFIAAGVHFLQNLCGQDIVSKFGSLIVKSLHTISPFVMTVVFAITNLVFVFTGMLTNDKIGRRPLLMLSAAQQMTALLILGGIGHTGWPLAKRYQPVSIVMLVLQTAGFSIGFAPLTNVVTTEIVALRLRDRTQLLACTMNVIANFAVGFSLPYLLNAPYANLHLQIGWVFAPICFIALVFVYFMVPECKGKSMEQIDRMFHEGISIRQFGKYNIADVTEESYVTELAAKSGDVTHVEERER</sequence>
<evidence type="ECO:0000313" key="10">
    <source>
        <dbReference type="EMBL" id="OAP54927.1"/>
    </source>
</evidence>
<dbReference type="GO" id="GO:0005351">
    <property type="term" value="F:carbohydrate:proton symporter activity"/>
    <property type="evidence" value="ECO:0007669"/>
    <property type="project" value="TreeGrafter"/>
</dbReference>
<dbReference type="InterPro" id="IPR003663">
    <property type="entry name" value="Sugar/inositol_transpt"/>
</dbReference>
<evidence type="ECO:0000259" key="9">
    <source>
        <dbReference type="PROSITE" id="PS50850"/>
    </source>
</evidence>
<feature type="domain" description="Major facilitator superfamily (MFS) profile" evidence="9">
    <location>
        <begin position="14"/>
        <end position="462"/>
    </location>
</feature>
<feature type="transmembrane region" description="Helical" evidence="8">
    <location>
        <begin position="439"/>
        <end position="458"/>
    </location>
</feature>
<evidence type="ECO:0000256" key="4">
    <source>
        <dbReference type="ARBA" id="ARBA00022692"/>
    </source>
</evidence>
<feature type="transmembrane region" description="Helical" evidence="8">
    <location>
        <begin position="159"/>
        <end position="177"/>
    </location>
</feature>
<dbReference type="AlphaFoldDB" id="A0A178Z5A2"/>
<keyword evidence="11" id="KW-1185">Reference proteome</keyword>
<evidence type="ECO:0000256" key="5">
    <source>
        <dbReference type="ARBA" id="ARBA00022989"/>
    </source>
</evidence>
<keyword evidence="5 8" id="KW-1133">Transmembrane helix</keyword>
<dbReference type="GO" id="GO:0016020">
    <property type="term" value="C:membrane"/>
    <property type="evidence" value="ECO:0007669"/>
    <property type="project" value="UniProtKB-SubCell"/>
</dbReference>
<evidence type="ECO:0000256" key="3">
    <source>
        <dbReference type="ARBA" id="ARBA00022448"/>
    </source>
</evidence>
<dbReference type="Gene3D" id="1.20.1250.20">
    <property type="entry name" value="MFS general substrate transporter like domains"/>
    <property type="match status" value="1"/>
</dbReference>
<name>A0A178Z5A2_9EURO</name>
<comment type="subcellular location">
    <subcellularLocation>
        <location evidence="1">Membrane</location>
        <topology evidence="1">Multi-pass membrane protein</topology>
    </subcellularLocation>
</comment>
<keyword evidence="4 8" id="KW-0812">Transmembrane</keyword>
<evidence type="ECO:0000256" key="2">
    <source>
        <dbReference type="ARBA" id="ARBA00010992"/>
    </source>
</evidence>
<dbReference type="InterPro" id="IPR005828">
    <property type="entry name" value="MFS_sugar_transport-like"/>
</dbReference>
<feature type="transmembrane region" description="Helical" evidence="8">
    <location>
        <begin position="366"/>
        <end position="386"/>
    </location>
</feature>
<dbReference type="InterPro" id="IPR020846">
    <property type="entry name" value="MFS_dom"/>
</dbReference>
<dbReference type="PROSITE" id="PS50850">
    <property type="entry name" value="MFS"/>
    <property type="match status" value="1"/>
</dbReference>
<dbReference type="RefSeq" id="XP_018688294.1">
    <property type="nucleotide sequence ID" value="XM_018842133.1"/>
</dbReference>
<dbReference type="SUPFAM" id="SSF103473">
    <property type="entry name" value="MFS general substrate transporter"/>
    <property type="match status" value="1"/>
</dbReference>
<proteinExistence type="inferred from homology"/>
<accession>A0A178Z5A2</accession>
<dbReference type="NCBIfam" id="TIGR00879">
    <property type="entry name" value="SP"/>
    <property type="match status" value="1"/>
</dbReference>
<keyword evidence="6 8" id="KW-0472">Membrane</keyword>
<dbReference type="Pfam" id="PF00083">
    <property type="entry name" value="Sugar_tr"/>
    <property type="match status" value="1"/>
</dbReference>
<evidence type="ECO:0000256" key="7">
    <source>
        <dbReference type="RuleBase" id="RU003346"/>
    </source>
</evidence>
<dbReference type="InterPro" id="IPR050360">
    <property type="entry name" value="MFS_Sugar_Transporters"/>
</dbReference>
<evidence type="ECO:0000256" key="6">
    <source>
        <dbReference type="ARBA" id="ARBA00023136"/>
    </source>
</evidence>
<feature type="transmembrane region" description="Helical" evidence="8">
    <location>
        <begin position="337"/>
        <end position="360"/>
    </location>
</feature>
<feature type="transmembrane region" description="Helical" evidence="8">
    <location>
        <begin position="189"/>
        <end position="208"/>
    </location>
</feature>
<evidence type="ECO:0000256" key="8">
    <source>
        <dbReference type="SAM" id="Phobius"/>
    </source>
</evidence>
<comment type="caution">
    <text evidence="10">The sequence shown here is derived from an EMBL/GenBank/DDBJ whole genome shotgun (WGS) entry which is preliminary data.</text>
</comment>
<dbReference type="EMBL" id="LVYI01000012">
    <property type="protein sequence ID" value="OAP54927.1"/>
    <property type="molecule type" value="Genomic_DNA"/>
</dbReference>
<feature type="transmembrane region" description="Helical" evidence="8">
    <location>
        <begin position="305"/>
        <end position="325"/>
    </location>
</feature>
<evidence type="ECO:0000313" key="11">
    <source>
        <dbReference type="Proteomes" id="UP000078343"/>
    </source>
</evidence>
<keyword evidence="3 7" id="KW-0813">Transport</keyword>
<reference evidence="10 11" key="1">
    <citation type="submission" date="2016-04" db="EMBL/GenBank/DDBJ databases">
        <title>Draft genome of Fonsecaea erecta CBS 125763.</title>
        <authorList>
            <person name="Weiss V.A."/>
            <person name="Vicente V.A."/>
            <person name="Raittz R.T."/>
            <person name="Moreno L.F."/>
            <person name="De Souza E.M."/>
            <person name="Pedrosa F.O."/>
            <person name="Steffens M.B."/>
            <person name="Faoro H."/>
            <person name="Tadra-Sfeir M.Z."/>
            <person name="Najafzadeh M.J."/>
            <person name="Felipe M.S."/>
            <person name="Teixeira M."/>
            <person name="Sun J."/>
            <person name="Xi L."/>
            <person name="Gomes R."/>
            <person name="De Azevedo C.M."/>
            <person name="Salgado C.G."/>
            <person name="Da Silva M.B."/>
            <person name="Nascimento M.F."/>
            <person name="Queiroz-Telles F."/>
            <person name="Attili D.S."/>
            <person name="Gorbushina A."/>
        </authorList>
    </citation>
    <scope>NUCLEOTIDE SEQUENCE [LARGE SCALE GENOMIC DNA]</scope>
    <source>
        <strain evidence="10 11">CBS 125763</strain>
    </source>
</reference>